<dbReference type="EMBL" id="JAQQAF010000004">
    <property type="protein sequence ID" value="KAJ8491875.1"/>
    <property type="molecule type" value="Genomic_DNA"/>
</dbReference>
<evidence type="ECO:0000313" key="1">
    <source>
        <dbReference type="EMBL" id="KAJ8491875.1"/>
    </source>
</evidence>
<dbReference type="Proteomes" id="UP001222027">
    <property type="component" value="Unassembled WGS sequence"/>
</dbReference>
<proteinExistence type="predicted"/>
<reference evidence="1 2" key="1">
    <citation type="submission" date="2022-12" db="EMBL/GenBank/DDBJ databases">
        <title>Chromosome-scale assembly of the Ensete ventricosum genome.</title>
        <authorList>
            <person name="Dussert Y."/>
            <person name="Stocks J."/>
            <person name="Wendawek A."/>
            <person name="Woldeyes F."/>
            <person name="Nichols R.A."/>
            <person name="Borrell J.S."/>
        </authorList>
    </citation>
    <scope>NUCLEOTIDE SEQUENCE [LARGE SCALE GENOMIC DNA]</scope>
    <source>
        <strain evidence="2">cv. Maze</strain>
        <tissue evidence="1">Seeds</tissue>
    </source>
</reference>
<organism evidence="1 2">
    <name type="scientific">Ensete ventricosum</name>
    <name type="common">Abyssinian banana</name>
    <name type="synonym">Musa ensete</name>
    <dbReference type="NCBI Taxonomy" id="4639"/>
    <lineage>
        <taxon>Eukaryota</taxon>
        <taxon>Viridiplantae</taxon>
        <taxon>Streptophyta</taxon>
        <taxon>Embryophyta</taxon>
        <taxon>Tracheophyta</taxon>
        <taxon>Spermatophyta</taxon>
        <taxon>Magnoliopsida</taxon>
        <taxon>Liliopsida</taxon>
        <taxon>Zingiberales</taxon>
        <taxon>Musaceae</taxon>
        <taxon>Ensete</taxon>
    </lineage>
</organism>
<keyword evidence="2" id="KW-1185">Reference proteome</keyword>
<accession>A0AAV8R8N5</accession>
<comment type="caution">
    <text evidence="1">The sequence shown here is derived from an EMBL/GenBank/DDBJ whole genome shotgun (WGS) entry which is preliminary data.</text>
</comment>
<gene>
    <name evidence="1" type="ORF">OPV22_013596</name>
</gene>
<dbReference type="AlphaFoldDB" id="A0AAV8R8N5"/>
<name>A0AAV8R8N5_ENSVE</name>
<sequence length="75" mass="8213">MATADPLVLPRRGGGGMSVLSQADVSGFSPHHSAPHRQWADPDTWTSLRICTTLFFIDSWSFLILPCQSGEGIWV</sequence>
<evidence type="ECO:0000313" key="2">
    <source>
        <dbReference type="Proteomes" id="UP001222027"/>
    </source>
</evidence>
<protein>
    <submittedName>
        <fullName evidence="1">Uncharacterized protein</fullName>
    </submittedName>
</protein>